<comment type="subcellular location">
    <subcellularLocation>
        <location evidence="1">Cell envelope</location>
    </subcellularLocation>
</comment>
<feature type="domain" description="Solute-binding protein family 3/N-terminal" evidence="6">
    <location>
        <begin position="79"/>
        <end position="298"/>
    </location>
</feature>
<dbReference type="GO" id="GO:0030313">
    <property type="term" value="C:cell envelope"/>
    <property type="evidence" value="ECO:0007669"/>
    <property type="project" value="UniProtKB-SubCell"/>
</dbReference>
<dbReference type="SUPFAM" id="SSF53850">
    <property type="entry name" value="Periplasmic binding protein-like II"/>
    <property type="match status" value="1"/>
</dbReference>
<sequence>MGLPPFCYCIRKAAEDERPGHGEEKSPKFIDRFSRKGYIRRKKRRVRMKRFLIPVVLAVLLVGSIALASTLEEIKARGKIYIGTDATYPPMEFHDESGEIVGFDIDLGRAIAEELGVEAVFIDTAWDGIFPALDAGKFDIIISSTSITEERLKSKEMSDPYYITSQAIAVRKDNETIRGPEDLRGKIVAVQIGTTGDLAVSEMEGVTVKRFDTIDKAYMEVLNGRADAVVNDLSEVAYRMKMLPDMKIVATFREGEEKYGVTMRKGDVELLAAINEALRRIKASGKYDEIYRKWFGELGK</sequence>
<dbReference type="Pfam" id="PF00497">
    <property type="entry name" value="SBP_bac_3"/>
    <property type="match status" value="1"/>
</dbReference>
<dbReference type="SMART" id="SM00062">
    <property type="entry name" value="PBPb"/>
    <property type="match status" value="1"/>
</dbReference>
<dbReference type="AlphaFoldDB" id="A0A7V3YL22"/>
<evidence type="ECO:0000256" key="4">
    <source>
        <dbReference type="RuleBase" id="RU003744"/>
    </source>
</evidence>
<dbReference type="CDD" id="cd13624">
    <property type="entry name" value="PBP2_Arg_Lys_His"/>
    <property type="match status" value="1"/>
</dbReference>
<dbReference type="EMBL" id="DTEN01000113">
    <property type="protein sequence ID" value="HGI74591.1"/>
    <property type="molecule type" value="Genomic_DNA"/>
</dbReference>
<dbReference type="PANTHER" id="PTHR35936:SF17">
    <property type="entry name" value="ARGININE-BINDING EXTRACELLULAR PROTEIN ARTP"/>
    <property type="match status" value="1"/>
</dbReference>
<feature type="transmembrane region" description="Helical" evidence="5">
    <location>
        <begin position="51"/>
        <end position="71"/>
    </location>
</feature>
<keyword evidence="3" id="KW-0732">Signal</keyword>
<comment type="caution">
    <text evidence="7">The sequence shown here is derived from an EMBL/GenBank/DDBJ whole genome shotgun (WGS) entry which is preliminary data.</text>
</comment>
<dbReference type="InterPro" id="IPR001638">
    <property type="entry name" value="Solute-binding_3/MltF_N"/>
</dbReference>
<organism evidence="7">
    <name type="scientific">Candidatus Caldatribacterium californiense</name>
    <dbReference type="NCBI Taxonomy" id="1454726"/>
    <lineage>
        <taxon>Bacteria</taxon>
        <taxon>Pseudomonadati</taxon>
        <taxon>Atribacterota</taxon>
        <taxon>Atribacteria</taxon>
        <taxon>Atribacterales</taxon>
        <taxon>Candidatus Caldatribacteriaceae</taxon>
        <taxon>Candidatus Caldatribacterium</taxon>
    </lineage>
</organism>
<evidence type="ECO:0000313" key="7">
    <source>
        <dbReference type="EMBL" id="HGI74591.1"/>
    </source>
</evidence>
<accession>A0A7V3YL22</accession>
<dbReference type="PROSITE" id="PS01039">
    <property type="entry name" value="SBP_BACTERIAL_3"/>
    <property type="match status" value="1"/>
</dbReference>
<evidence type="ECO:0000256" key="5">
    <source>
        <dbReference type="SAM" id="Phobius"/>
    </source>
</evidence>
<name>A0A7V3YL22_9BACT</name>
<evidence type="ECO:0000256" key="2">
    <source>
        <dbReference type="ARBA" id="ARBA00010333"/>
    </source>
</evidence>
<evidence type="ECO:0000259" key="6">
    <source>
        <dbReference type="SMART" id="SM00062"/>
    </source>
</evidence>
<dbReference type="Gene3D" id="3.40.190.10">
    <property type="entry name" value="Periplasmic binding protein-like II"/>
    <property type="match status" value="2"/>
</dbReference>
<reference evidence="7" key="1">
    <citation type="journal article" date="2020" name="mSystems">
        <title>Genome- and Community-Level Interaction Insights into Carbon Utilization and Element Cycling Functions of Hydrothermarchaeota in Hydrothermal Sediment.</title>
        <authorList>
            <person name="Zhou Z."/>
            <person name="Liu Y."/>
            <person name="Xu W."/>
            <person name="Pan J."/>
            <person name="Luo Z.H."/>
            <person name="Li M."/>
        </authorList>
    </citation>
    <scope>NUCLEOTIDE SEQUENCE [LARGE SCALE GENOMIC DNA]</scope>
    <source>
        <strain evidence="7">SpSt-716</strain>
    </source>
</reference>
<comment type="similarity">
    <text evidence="2 4">Belongs to the bacterial solute-binding protein 3 family.</text>
</comment>
<protein>
    <submittedName>
        <fullName evidence="7">Basic amino acid ABC transporter substrate-binding protein</fullName>
    </submittedName>
</protein>
<gene>
    <name evidence="7" type="ORF">ENU96_02785</name>
</gene>
<evidence type="ECO:0000256" key="3">
    <source>
        <dbReference type="ARBA" id="ARBA00022729"/>
    </source>
</evidence>
<dbReference type="PANTHER" id="PTHR35936">
    <property type="entry name" value="MEMBRANE-BOUND LYTIC MUREIN TRANSGLYCOSYLASE F"/>
    <property type="match status" value="1"/>
</dbReference>
<evidence type="ECO:0000256" key="1">
    <source>
        <dbReference type="ARBA" id="ARBA00004196"/>
    </source>
</evidence>
<keyword evidence="5" id="KW-0472">Membrane</keyword>
<keyword evidence="5" id="KW-1133">Transmembrane helix</keyword>
<keyword evidence="5" id="KW-0812">Transmembrane</keyword>
<proteinExistence type="inferred from homology"/>
<dbReference type="InterPro" id="IPR018313">
    <property type="entry name" value="SBP_3_CS"/>
</dbReference>